<dbReference type="EnsemblPlants" id="PGSC0003DMT400089083">
    <property type="protein sequence ID" value="PGSC0003DMT400089083"/>
    <property type="gene ID" value="PGSC0003DMG400038654"/>
</dbReference>
<keyword evidence="4" id="KW-1185">Reference proteome</keyword>
<evidence type="ECO:0000313" key="4">
    <source>
        <dbReference type="Proteomes" id="UP000011115"/>
    </source>
</evidence>
<dbReference type="InterPro" id="IPR046796">
    <property type="entry name" value="Transposase_32_dom"/>
</dbReference>
<evidence type="ECO:0000313" key="3">
    <source>
        <dbReference type="EnsemblPlants" id="PGSC0003DMT400089083"/>
    </source>
</evidence>
<dbReference type="Pfam" id="PF20167">
    <property type="entry name" value="Transposase_32"/>
    <property type="match status" value="1"/>
</dbReference>
<feature type="domain" description="Putative plant transposon protein" evidence="2">
    <location>
        <begin position="1"/>
        <end position="61"/>
    </location>
</feature>
<evidence type="ECO:0000256" key="1">
    <source>
        <dbReference type="SAM" id="MobiDB-lite"/>
    </source>
</evidence>
<accession>M1DHE5</accession>
<proteinExistence type="predicted"/>
<dbReference type="Gramene" id="PGSC0003DMT400089083">
    <property type="protein sequence ID" value="PGSC0003DMT400089083"/>
    <property type="gene ID" value="PGSC0003DMG400038654"/>
</dbReference>
<evidence type="ECO:0000259" key="2">
    <source>
        <dbReference type="Pfam" id="PF20167"/>
    </source>
</evidence>
<reference evidence="4" key="1">
    <citation type="journal article" date="2011" name="Nature">
        <title>Genome sequence and analysis of the tuber crop potato.</title>
        <authorList>
            <consortium name="The Potato Genome Sequencing Consortium"/>
        </authorList>
    </citation>
    <scope>NUCLEOTIDE SEQUENCE [LARGE SCALE GENOMIC DNA]</scope>
    <source>
        <strain evidence="4">cv. DM1-3 516 R44</strain>
    </source>
</reference>
<feature type="region of interest" description="Disordered" evidence="1">
    <location>
        <begin position="174"/>
        <end position="194"/>
    </location>
</feature>
<dbReference type="Proteomes" id="UP000011115">
    <property type="component" value="Unassembled WGS sequence"/>
</dbReference>
<reference evidence="3" key="2">
    <citation type="submission" date="2015-06" db="UniProtKB">
        <authorList>
            <consortium name="EnsemblPlants"/>
        </authorList>
    </citation>
    <scope>IDENTIFICATION</scope>
    <source>
        <strain evidence="3">DM1-3 516 R44</strain>
    </source>
</reference>
<organism evidence="3 4">
    <name type="scientific">Solanum tuberosum</name>
    <name type="common">Potato</name>
    <dbReference type="NCBI Taxonomy" id="4113"/>
    <lineage>
        <taxon>Eukaryota</taxon>
        <taxon>Viridiplantae</taxon>
        <taxon>Streptophyta</taxon>
        <taxon>Embryophyta</taxon>
        <taxon>Tracheophyta</taxon>
        <taxon>Spermatophyta</taxon>
        <taxon>Magnoliopsida</taxon>
        <taxon>eudicotyledons</taxon>
        <taxon>Gunneridae</taxon>
        <taxon>Pentapetalae</taxon>
        <taxon>asterids</taxon>
        <taxon>lamiids</taxon>
        <taxon>Solanales</taxon>
        <taxon>Solanaceae</taxon>
        <taxon>Solanoideae</taxon>
        <taxon>Solaneae</taxon>
        <taxon>Solanum</taxon>
    </lineage>
</organism>
<dbReference type="AlphaFoldDB" id="M1DHE5"/>
<protein>
    <recommendedName>
        <fullName evidence="2">Putative plant transposon protein domain-containing protein</fullName>
    </recommendedName>
</protein>
<dbReference type="InParanoid" id="M1DHE5"/>
<dbReference type="PaxDb" id="4113-PGSC0003DMT400089083"/>
<dbReference type="HOGENOM" id="CLU_1196643_0_0_1"/>
<name>M1DHE5_SOLTU</name>
<sequence>MPSQNESVLRLAKAAYLGCIMEKTRINLGMIISSDNHMRAMHSKTSVPFSLLITELCRRAQAEKKQKDVAAIGSTPVETFLPTPTPGPSGISITTATLTDTPGMIQAALDDVVTPLSTTIDALTTRIVMCERDQGATEEETEEAADENLIENEAIMMDAVVQASLEIAIAAGLSGAGPSEVTPGTEAPTDGATA</sequence>